<dbReference type="Gene3D" id="3.40.30.10">
    <property type="entry name" value="Glutaredoxin"/>
    <property type="match status" value="1"/>
</dbReference>
<sequence length="142" mass="14977">MAGIVALLAALVLTGFAAWAVKAKNGRFKDRPPHSDAEILTATDIGAELGERATLVQFSSAFCSPCRATRVLLTDIAAKVDGVTTVDIDAEEHLDMVRRLGILRTPTVLVLDGAGTVSTRASGLPRREQVLAALGQAVGERR</sequence>
<name>A0A5M4FBB3_9ACTN</name>
<dbReference type="Proteomes" id="UP000380867">
    <property type="component" value="Unassembled WGS sequence"/>
</dbReference>
<evidence type="ECO:0000259" key="1">
    <source>
        <dbReference type="PROSITE" id="PS51352"/>
    </source>
</evidence>
<accession>A0A5M4FBB3</accession>
<keyword evidence="3" id="KW-1185">Reference proteome</keyword>
<protein>
    <submittedName>
        <fullName evidence="2">Thioredoxin family protein</fullName>
    </submittedName>
</protein>
<evidence type="ECO:0000313" key="2">
    <source>
        <dbReference type="EMBL" id="KAA1395190.1"/>
    </source>
</evidence>
<dbReference type="CDD" id="cd02947">
    <property type="entry name" value="TRX_family"/>
    <property type="match status" value="1"/>
</dbReference>
<feature type="domain" description="Thioredoxin" evidence="1">
    <location>
        <begin position="7"/>
        <end position="139"/>
    </location>
</feature>
<evidence type="ECO:0000313" key="3">
    <source>
        <dbReference type="Proteomes" id="UP000380867"/>
    </source>
</evidence>
<proteinExistence type="predicted"/>
<organism evidence="2 3">
    <name type="scientific">Aeromicrobium ginsengisoli</name>
    <dbReference type="NCBI Taxonomy" id="363867"/>
    <lineage>
        <taxon>Bacteria</taxon>
        <taxon>Bacillati</taxon>
        <taxon>Actinomycetota</taxon>
        <taxon>Actinomycetes</taxon>
        <taxon>Propionibacteriales</taxon>
        <taxon>Nocardioidaceae</taxon>
        <taxon>Aeromicrobium</taxon>
    </lineage>
</organism>
<dbReference type="OrthoDB" id="1495530at2"/>
<dbReference type="InterPro" id="IPR013766">
    <property type="entry name" value="Thioredoxin_domain"/>
</dbReference>
<dbReference type="Pfam" id="PF00085">
    <property type="entry name" value="Thioredoxin"/>
    <property type="match status" value="1"/>
</dbReference>
<reference evidence="2" key="1">
    <citation type="submission" date="2019-09" db="EMBL/GenBank/DDBJ databases">
        <authorList>
            <person name="Li J."/>
        </authorList>
    </citation>
    <scope>NUCLEOTIDE SEQUENCE [LARGE SCALE GENOMIC DNA]</scope>
    <source>
        <strain evidence="2">JCM 14732</strain>
    </source>
</reference>
<dbReference type="SUPFAM" id="SSF52833">
    <property type="entry name" value="Thioredoxin-like"/>
    <property type="match status" value="1"/>
</dbReference>
<dbReference type="InterPro" id="IPR036249">
    <property type="entry name" value="Thioredoxin-like_sf"/>
</dbReference>
<dbReference type="PROSITE" id="PS51352">
    <property type="entry name" value="THIOREDOXIN_2"/>
    <property type="match status" value="1"/>
</dbReference>
<gene>
    <name evidence="2" type="ORF">ESP70_013525</name>
</gene>
<comment type="caution">
    <text evidence="2">The sequence shown here is derived from an EMBL/GenBank/DDBJ whole genome shotgun (WGS) entry which is preliminary data.</text>
</comment>
<dbReference type="EMBL" id="SDPQ02000003">
    <property type="protein sequence ID" value="KAA1395190.1"/>
    <property type="molecule type" value="Genomic_DNA"/>
</dbReference>
<dbReference type="AlphaFoldDB" id="A0A5M4FBB3"/>
<dbReference type="RefSeq" id="WP_149689858.1">
    <property type="nucleotide sequence ID" value="NZ_SDPQ02000003.1"/>
</dbReference>